<evidence type="ECO:0000313" key="3">
    <source>
        <dbReference type="Proteomes" id="UP000016931"/>
    </source>
</evidence>
<dbReference type="EMBL" id="KB456271">
    <property type="protein sequence ID" value="EMF08402.1"/>
    <property type="molecule type" value="Genomic_DNA"/>
</dbReference>
<dbReference type="GeneID" id="27898802"/>
<feature type="domain" description="DUF302" evidence="1">
    <location>
        <begin position="75"/>
        <end position="138"/>
    </location>
</feature>
<dbReference type="Gene3D" id="3.30.310.70">
    <property type="entry name" value="TT1751-like domain"/>
    <property type="match status" value="1"/>
</dbReference>
<dbReference type="SUPFAM" id="SSF103247">
    <property type="entry name" value="TT1751-like"/>
    <property type="match status" value="1"/>
</dbReference>
<dbReference type="OrthoDB" id="5190258at2759"/>
<evidence type="ECO:0000259" key="1">
    <source>
        <dbReference type="Pfam" id="PF03625"/>
    </source>
</evidence>
<protein>
    <submittedName>
        <fullName evidence="2">TT1751-like protein</fullName>
    </submittedName>
</protein>
<gene>
    <name evidence="2" type="ORF">SEPMUDRAFT_121187</name>
</gene>
<sequence length="172" mass="18938">MSGTRTETTYQTTRITRTYAKPFDKVLERLHSSIKKPSVGAGGLSILDDLSSKEAFESVTNAALGPHGFMQFQQFNHGDWMSLYGVNRGRKVVRIIFGNPQIAITMIRHDVGAALFVPVEVLIIEREDGKTDVVQVKPSTLIAGAEGSSGELKTAAEILDDKLEKLWEFVAE</sequence>
<organism evidence="2 3">
    <name type="scientific">Sphaerulina musiva (strain SO2202)</name>
    <name type="common">Poplar stem canker fungus</name>
    <name type="synonym">Septoria musiva</name>
    <dbReference type="NCBI Taxonomy" id="692275"/>
    <lineage>
        <taxon>Eukaryota</taxon>
        <taxon>Fungi</taxon>
        <taxon>Dikarya</taxon>
        <taxon>Ascomycota</taxon>
        <taxon>Pezizomycotina</taxon>
        <taxon>Dothideomycetes</taxon>
        <taxon>Dothideomycetidae</taxon>
        <taxon>Mycosphaerellales</taxon>
        <taxon>Mycosphaerellaceae</taxon>
        <taxon>Sphaerulina</taxon>
    </lineage>
</organism>
<name>M3CW87_SPHMS</name>
<dbReference type="Proteomes" id="UP000016931">
    <property type="component" value="Unassembled WGS sequence"/>
</dbReference>
<dbReference type="CDD" id="cd14797">
    <property type="entry name" value="DUF302"/>
    <property type="match status" value="1"/>
</dbReference>
<dbReference type="HOGENOM" id="CLU_105954_1_0_1"/>
<dbReference type="AlphaFoldDB" id="M3CW87"/>
<proteinExistence type="predicted"/>
<evidence type="ECO:0000313" key="2">
    <source>
        <dbReference type="EMBL" id="EMF08402.1"/>
    </source>
</evidence>
<dbReference type="RefSeq" id="XP_016756523.1">
    <property type="nucleotide sequence ID" value="XM_016901665.1"/>
</dbReference>
<reference evidence="2 3" key="1">
    <citation type="journal article" date="2012" name="PLoS Pathog.">
        <title>Diverse lifestyles and strategies of plant pathogenesis encoded in the genomes of eighteen Dothideomycetes fungi.</title>
        <authorList>
            <person name="Ohm R.A."/>
            <person name="Feau N."/>
            <person name="Henrissat B."/>
            <person name="Schoch C.L."/>
            <person name="Horwitz B.A."/>
            <person name="Barry K.W."/>
            <person name="Condon B.J."/>
            <person name="Copeland A.C."/>
            <person name="Dhillon B."/>
            <person name="Glaser F."/>
            <person name="Hesse C.N."/>
            <person name="Kosti I."/>
            <person name="LaButti K."/>
            <person name="Lindquist E.A."/>
            <person name="Lucas S."/>
            <person name="Salamov A.A."/>
            <person name="Bradshaw R.E."/>
            <person name="Ciuffetti L."/>
            <person name="Hamelin R.C."/>
            <person name="Kema G.H.J."/>
            <person name="Lawrence C."/>
            <person name="Scott J.A."/>
            <person name="Spatafora J.W."/>
            <person name="Turgeon B.G."/>
            <person name="de Wit P.J.G.M."/>
            <person name="Zhong S."/>
            <person name="Goodwin S.B."/>
            <person name="Grigoriev I.V."/>
        </authorList>
    </citation>
    <scope>NUCLEOTIDE SEQUENCE [LARGE SCALE GENOMIC DNA]</scope>
    <source>
        <strain evidence="2 3">SO2202</strain>
    </source>
</reference>
<dbReference type="InterPro" id="IPR035923">
    <property type="entry name" value="TT1751-like_sf"/>
</dbReference>
<accession>M3CW87</accession>
<dbReference type="Pfam" id="PF03625">
    <property type="entry name" value="DUF302"/>
    <property type="match status" value="1"/>
</dbReference>
<dbReference type="OMA" id="TMLRHDV"/>
<dbReference type="eggNOG" id="ENOG502SUWP">
    <property type="taxonomic scope" value="Eukaryota"/>
</dbReference>
<keyword evidence="3" id="KW-1185">Reference proteome</keyword>
<dbReference type="InterPro" id="IPR005180">
    <property type="entry name" value="DUF302"/>
</dbReference>